<sequence length="62" mass="7708">MEPTSIFLVRYNGRWVTIHPRPFEPERMTTDVAWLQIKEDLDTEEAYRRWFELQRRISRVLK</sequence>
<organism evidence="1">
    <name type="scientific">viral metagenome</name>
    <dbReference type="NCBI Taxonomy" id="1070528"/>
    <lineage>
        <taxon>unclassified sequences</taxon>
        <taxon>metagenomes</taxon>
        <taxon>organismal metagenomes</taxon>
    </lineage>
</organism>
<reference evidence="1" key="1">
    <citation type="journal article" date="2020" name="Nature">
        <title>Giant virus diversity and host interactions through global metagenomics.</title>
        <authorList>
            <person name="Schulz F."/>
            <person name="Roux S."/>
            <person name="Paez-Espino D."/>
            <person name="Jungbluth S."/>
            <person name="Walsh D.A."/>
            <person name="Denef V.J."/>
            <person name="McMahon K.D."/>
            <person name="Konstantinidis K.T."/>
            <person name="Eloe-Fadrosh E.A."/>
            <person name="Kyrpides N.C."/>
            <person name="Woyke T."/>
        </authorList>
    </citation>
    <scope>NUCLEOTIDE SEQUENCE</scope>
    <source>
        <strain evidence="1">GVMAG-M-3300009180-45</strain>
    </source>
</reference>
<dbReference type="AlphaFoldDB" id="A0A6C0F227"/>
<proteinExistence type="predicted"/>
<accession>A0A6C0F227</accession>
<protein>
    <submittedName>
        <fullName evidence="1">Uncharacterized protein</fullName>
    </submittedName>
</protein>
<name>A0A6C0F227_9ZZZZ</name>
<dbReference type="EMBL" id="MN739024">
    <property type="protein sequence ID" value="QHT35616.1"/>
    <property type="molecule type" value="Genomic_DNA"/>
</dbReference>
<evidence type="ECO:0000313" key="1">
    <source>
        <dbReference type="EMBL" id="QHT35616.1"/>
    </source>
</evidence>